<protein>
    <submittedName>
        <fullName evidence="11">Glycosyltransferase involved in cell wall biosynthesis</fullName>
    </submittedName>
</protein>
<dbReference type="AlphaFoldDB" id="A0A543AT21"/>
<organism evidence="11 12">
    <name type="scientific">Stackebrandtia endophytica</name>
    <dbReference type="NCBI Taxonomy" id="1496996"/>
    <lineage>
        <taxon>Bacteria</taxon>
        <taxon>Bacillati</taxon>
        <taxon>Actinomycetota</taxon>
        <taxon>Actinomycetes</taxon>
        <taxon>Glycomycetales</taxon>
        <taxon>Glycomycetaceae</taxon>
        <taxon>Stackebrandtia</taxon>
    </lineage>
</organism>
<dbReference type="GO" id="GO:0005886">
    <property type="term" value="C:plasma membrane"/>
    <property type="evidence" value="ECO:0007669"/>
    <property type="project" value="TreeGrafter"/>
</dbReference>
<feature type="transmembrane region" description="Helical" evidence="9">
    <location>
        <begin position="266"/>
        <end position="290"/>
    </location>
</feature>
<evidence type="ECO:0000313" key="12">
    <source>
        <dbReference type="Proteomes" id="UP000317043"/>
    </source>
</evidence>
<evidence type="ECO:0000256" key="4">
    <source>
        <dbReference type="ARBA" id="ARBA00022679"/>
    </source>
</evidence>
<keyword evidence="6" id="KW-0448">Lipopolysaccharide biosynthesis</keyword>
<dbReference type="PANTHER" id="PTHR48090:SF3">
    <property type="entry name" value="UNDECAPRENYL-PHOSPHATE 4-DEOXY-4-FORMAMIDO-L-ARABINOSE TRANSFERASE"/>
    <property type="match status" value="1"/>
</dbReference>
<name>A0A543AT21_9ACTN</name>
<keyword evidence="4 11" id="KW-0808">Transferase</keyword>
<dbReference type="Gene3D" id="3.90.550.10">
    <property type="entry name" value="Spore Coat Polysaccharide Biosynthesis Protein SpsA, Chain A"/>
    <property type="match status" value="1"/>
</dbReference>
<feature type="domain" description="Glycosyltransferase 2-like" evidence="10">
    <location>
        <begin position="17"/>
        <end position="177"/>
    </location>
</feature>
<dbReference type="Proteomes" id="UP000317043">
    <property type="component" value="Unassembled WGS sequence"/>
</dbReference>
<dbReference type="Pfam" id="PF00535">
    <property type="entry name" value="Glycos_transf_2"/>
    <property type="match status" value="1"/>
</dbReference>
<keyword evidence="12" id="KW-1185">Reference proteome</keyword>
<reference evidence="11 12" key="1">
    <citation type="submission" date="2019-06" db="EMBL/GenBank/DDBJ databases">
        <title>Sequencing the genomes of 1000 actinobacteria strains.</title>
        <authorList>
            <person name="Klenk H.-P."/>
        </authorList>
    </citation>
    <scope>NUCLEOTIDE SEQUENCE [LARGE SCALE GENOMIC DNA]</scope>
    <source>
        <strain evidence="11 12">DSM 45928</strain>
    </source>
</reference>
<evidence type="ECO:0000259" key="10">
    <source>
        <dbReference type="Pfam" id="PF00535"/>
    </source>
</evidence>
<evidence type="ECO:0000256" key="9">
    <source>
        <dbReference type="SAM" id="Phobius"/>
    </source>
</evidence>
<sequence>MMSDHPSTRQQTAAVTAMVPCYNEEACIERAYLTIRTELERFDDAEILFVDDGSSDQTLELIKSFAAADDRVKYISFTRNFGLEAAFTAGFKYASKDWTVQLDADLQSPPNEMHRLVAKALEGYDLVFGIRADRKDPWFRKAGSRSQQWIAQKLLAIPLPMRASVFRAVRTSVAKKIVGARMTSPYFIATAPLIGARYTAIPTAHHPRTAGSAKWNMLKLISHSMDLWIGYSVRPLAIVHLSAFVFAMSIAALVGLAGFGIVTAHWLTWVGLVLSSATFLGVGVLTRYLIPRLRVRNELPQFLIKESNIPIAPADDLYEHERQAVASTEYRPYEHI</sequence>
<keyword evidence="8 9" id="KW-0472">Membrane</keyword>
<keyword evidence="2" id="KW-1003">Cell membrane</keyword>
<keyword evidence="3" id="KW-0328">Glycosyltransferase</keyword>
<feature type="transmembrane region" description="Helical" evidence="9">
    <location>
        <begin position="237"/>
        <end position="260"/>
    </location>
</feature>
<dbReference type="FunCoup" id="A0A543AT21">
    <property type="interactions" value="1"/>
</dbReference>
<proteinExistence type="inferred from homology"/>
<evidence type="ECO:0000256" key="3">
    <source>
        <dbReference type="ARBA" id="ARBA00022676"/>
    </source>
</evidence>
<evidence type="ECO:0000313" key="11">
    <source>
        <dbReference type="EMBL" id="TQL75732.1"/>
    </source>
</evidence>
<comment type="similarity">
    <text evidence="1">Belongs to the glycosyltransferase 2 family.</text>
</comment>
<dbReference type="SUPFAM" id="SSF53448">
    <property type="entry name" value="Nucleotide-diphospho-sugar transferases"/>
    <property type="match status" value="1"/>
</dbReference>
<evidence type="ECO:0000256" key="6">
    <source>
        <dbReference type="ARBA" id="ARBA00022985"/>
    </source>
</evidence>
<dbReference type="PANTHER" id="PTHR48090">
    <property type="entry name" value="UNDECAPRENYL-PHOSPHATE 4-DEOXY-4-FORMAMIDO-L-ARABINOSE TRANSFERASE-RELATED"/>
    <property type="match status" value="1"/>
</dbReference>
<evidence type="ECO:0000256" key="5">
    <source>
        <dbReference type="ARBA" id="ARBA00022692"/>
    </source>
</evidence>
<dbReference type="InterPro" id="IPR001173">
    <property type="entry name" value="Glyco_trans_2-like"/>
</dbReference>
<dbReference type="EMBL" id="VFOW01000001">
    <property type="protein sequence ID" value="TQL75732.1"/>
    <property type="molecule type" value="Genomic_DNA"/>
</dbReference>
<gene>
    <name evidence="11" type="ORF">FB566_1244</name>
</gene>
<dbReference type="InParanoid" id="A0A543AT21"/>
<dbReference type="GO" id="GO:0099621">
    <property type="term" value="F:undecaprenyl-phosphate 4-deoxy-4-formamido-L-arabinose transferase activity"/>
    <property type="evidence" value="ECO:0007669"/>
    <property type="project" value="TreeGrafter"/>
</dbReference>
<keyword evidence="5 9" id="KW-0812">Transmembrane</keyword>
<evidence type="ECO:0000256" key="8">
    <source>
        <dbReference type="ARBA" id="ARBA00023136"/>
    </source>
</evidence>
<dbReference type="CDD" id="cd04187">
    <property type="entry name" value="DPM1_like_bac"/>
    <property type="match status" value="1"/>
</dbReference>
<accession>A0A543AT21</accession>
<evidence type="ECO:0000256" key="1">
    <source>
        <dbReference type="ARBA" id="ARBA00006739"/>
    </source>
</evidence>
<comment type="caution">
    <text evidence="11">The sequence shown here is derived from an EMBL/GenBank/DDBJ whole genome shotgun (WGS) entry which is preliminary data.</text>
</comment>
<evidence type="ECO:0000256" key="7">
    <source>
        <dbReference type="ARBA" id="ARBA00022989"/>
    </source>
</evidence>
<dbReference type="GO" id="GO:0009103">
    <property type="term" value="P:lipopolysaccharide biosynthetic process"/>
    <property type="evidence" value="ECO:0007669"/>
    <property type="project" value="UniProtKB-KW"/>
</dbReference>
<evidence type="ECO:0000256" key="2">
    <source>
        <dbReference type="ARBA" id="ARBA00022475"/>
    </source>
</evidence>
<keyword evidence="7 9" id="KW-1133">Transmembrane helix</keyword>
<dbReference type="InterPro" id="IPR050256">
    <property type="entry name" value="Glycosyltransferase_2"/>
</dbReference>
<dbReference type="InterPro" id="IPR029044">
    <property type="entry name" value="Nucleotide-diphossugar_trans"/>
</dbReference>